<sequence>MLIALIALAAVPLAASPVPPAPPIGQVTRLEATATPAPAPEKPGEQVDLTTGADTRLTVPVSVGGAGPFRFLVDTGADSSAVSRQLADRLSLPPGRTAKLHSVTGQTSVATASVTGMRVATRTLPDVTAPVLEAQNVGADGILGTDVLRSAMVRFDFRNNLLSIVASDRASRRAEPDTIVVEARKRAGRLIITEAELDGQRLTVVLDTGSEISIGNEALRRALARRRALTDNQPIELRSVTGAMLQARYMLVRQLDIGGVTMAGLGIAFADAHTFTAMGLNERPALLLGMNALQAFDSVTIDLAARKLRFAMPGRGQRMDNALLGTSRQRG</sequence>
<evidence type="ECO:0000256" key="1">
    <source>
        <dbReference type="ARBA" id="ARBA00022801"/>
    </source>
</evidence>
<dbReference type="PROSITE" id="PS00141">
    <property type="entry name" value="ASP_PROTEASE"/>
    <property type="match status" value="1"/>
</dbReference>
<dbReference type="RefSeq" id="WP_051676567.1">
    <property type="nucleotide sequence ID" value="NZ_BSOO01000014.1"/>
</dbReference>
<dbReference type="PROSITE" id="PS50175">
    <property type="entry name" value="ASP_PROT_RETROV"/>
    <property type="match status" value="1"/>
</dbReference>
<feature type="chain" id="PRO_5046809448" description="Peptidase A2 domain-containing protein" evidence="2">
    <location>
        <begin position="21"/>
        <end position="331"/>
    </location>
</feature>
<comment type="caution">
    <text evidence="4">The sequence shown here is derived from an EMBL/GenBank/DDBJ whole genome shotgun (WGS) entry which is preliminary data.</text>
</comment>
<keyword evidence="5" id="KW-1185">Reference proteome</keyword>
<feature type="domain" description="Peptidase A2" evidence="3">
    <location>
        <begin position="69"/>
        <end position="147"/>
    </location>
</feature>
<dbReference type="SUPFAM" id="SSF50630">
    <property type="entry name" value="Acid proteases"/>
    <property type="match status" value="2"/>
</dbReference>
<dbReference type="Gene3D" id="2.40.70.10">
    <property type="entry name" value="Acid Proteases"/>
    <property type="match status" value="2"/>
</dbReference>
<dbReference type="InterPro" id="IPR021109">
    <property type="entry name" value="Peptidase_aspartic_dom_sf"/>
</dbReference>
<organism evidence="4 5">
    <name type="scientific">Sphingomonas astaxanthinifaciens DSM 22298</name>
    <dbReference type="NCBI Taxonomy" id="1123267"/>
    <lineage>
        <taxon>Bacteria</taxon>
        <taxon>Pseudomonadati</taxon>
        <taxon>Pseudomonadota</taxon>
        <taxon>Alphaproteobacteria</taxon>
        <taxon>Sphingomonadales</taxon>
        <taxon>Sphingomonadaceae</taxon>
        <taxon>Sphingomonas</taxon>
    </lineage>
</organism>
<dbReference type="Proteomes" id="UP001156703">
    <property type="component" value="Unassembled WGS sequence"/>
</dbReference>
<name>A0ABQ5Z515_9SPHN</name>
<evidence type="ECO:0000313" key="4">
    <source>
        <dbReference type="EMBL" id="GLR47828.1"/>
    </source>
</evidence>
<dbReference type="EMBL" id="BSOO01000014">
    <property type="protein sequence ID" value="GLR47828.1"/>
    <property type="molecule type" value="Genomic_DNA"/>
</dbReference>
<keyword evidence="2" id="KW-0732">Signal</keyword>
<evidence type="ECO:0000259" key="3">
    <source>
        <dbReference type="PROSITE" id="PS50175"/>
    </source>
</evidence>
<gene>
    <name evidence="4" type="ORF">GCM10007925_15410</name>
</gene>
<dbReference type="Pfam" id="PF13650">
    <property type="entry name" value="Asp_protease_2"/>
    <property type="match status" value="2"/>
</dbReference>
<accession>A0ABQ5Z515</accession>
<proteinExistence type="predicted"/>
<protein>
    <recommendedName>
        <fullName evidence="3">Peptidase A2 domain-containing protein</fullName>
    </recommendedName>
</protein>
<dbReference type="InterPro" id="IPR001969">
    <property type="entry name" value="Aspartic_peptidase_AS"/>
</dbReference>
<dbReference type="InterPro" id="IPR034122">
    <property type="entry name" value="Retropepsin-like_bacterial"/>
</dbReference>
<dbReference type="CDD" id="cd05483">
    <property type="entry name" value="retropepsin_like_bacteria"/>
    <property type="match status" value="1"/>
</dbReference>
<dbReference type="InterPro" id="IPR001995">
    <property type="entry name" value="Peptidase_A2_cat"/>
</dbReference>
<reference evidence="5" key="1">
    <citation type="journal article" date="2019" name="Int. J. Syst. Evol. Microbiol.">
        <title>The Global Catalogue of Microorganisms (GCM) 10K type strain sequencing project: providing services to taxonomists for standard genome sequencing and annotation.</title>
        <authorList>
            <consortium name="The Broad Institute Genomics Platform"/>
            <consortium name="The Broad Institute Genome Sequencing Center for Infectious Disease"/>
            <person name="Wu L."/>
            <person name="Ma J."/>
        </authorList>
    </citation>
    <scope>NUCLEOTIDE SEQUENCE [LARGE SCALE GENOMIC DNA]</scope>
    <source>
        <strain evidence="5">NBRC 102146</strain>
    </source>
</reference>
<feature type="signal peptide" evidence="2">
    <location>
        <begin position="1"/>
        <end position="20"/>
    </location>
</feature>
<evidence type="ECO:0000313" key="5">
    <source>
        <dbReference type="Proteomes" id="UP001156703"/>
    </source>
</evidence>
<evidence type="ECO:0000256" key="2">
    <source>
        <dbReference type="SAM" id="SignalP"/>
    </source>
</evidence>
<keyword evidence="1" id="KW-0378">Hydrolase</keyword>